<dbReference type="Proteomes" id="UP001212411">
    <property type="component" value="Chromosome 2"/>
</dbReference>
<name>A0AAF0AWX8_9SCHI</name>
<reference evidence="1 2" key="1">
    <citation type="journal article" date="2023" name="G3 (Bethesda)">
        <title>A high-quality reference genome for the fission yeast Schizosaccharomyces osmophilus.</title>
        <authorList>
            <person name="Jia G.S."/>
            <person name="Zhang W.C."/>
            <person name="Liang Y."/>
            <person name="Liu X.H."/>
            <person name="Rhind N."/>
            <person name="Pidoux A."/>
            <person name="Brysch-Herzberg M."/>
            <person name="Du L.L."/>
        </authorList>
    </citation>
    <scope>NUCLEOTIDE SEQUENCE [LARGE SCALE GENOMIC DNA]</scope>
    <source>
        <strain evidence="1 2">CBS 15793</strain>
    </source>
</reference>
<dbReference type="RefSeq" id="XP_056038450.1">
    <property type="nucleotide sequence ID" value="XM_056182352.1"/>
</dbReference>
<dbReference type="GeneID" id="80877041"/>
<keyword evidence="2" id="KW-1185">Reference proteome</keyword>
<evidence type="ECO:0000313" key="1">
    <source>
        <dbReference type="EMBL" id="WBW74207.1"/>
    </source>
</evidence>
<protein>
    <submittedName>
        <fullName evidence="1">Uncharacterized protein</fullName>
    </submittedName>
</protein>
<sequence>MVDRNDNVSKNKDSSSLQFKHTATINLIGKSSYIFSPSLFLSCKVYQREGFLIFVQNGSIDNEGEIRGSLVSAFYVVAL</sequence>
<gene>
    <name evidence="1" type="ORF">SOMG_03562</name>
</gene>
<dbReference type="EMBL" id="CP115612">
    <property type="protein sequence ID" value="WBW74207.1"/>
    <property type="molecule type" value="Genomic_DNA"/>
</dbReference>
<proteinExistence type="predicted"/>
<organism evidence="1 2">
    <name type="scientific">Schizosaccharomyces osmophilus</name>
    <dbReference type="NCBI Taxonomy" id="2545709"/>
    <lineage>
        <taxon>Eukaryota</taxon>
        <taxon>Fungi</taxon>
        <taxon>Dikarya</taxon>
        <taxon>Ascomycota</taxon>
        <taxon>Taphrinomycotina</taxon>
        <taxon>Schizosaccharomycetes</taxon>
        <taxon>Schizosaccharomycetales</taxon>
        <taxon>Schizosaccharomycetaceae</taxon>
        <taxon>Schizosaccharomyces</taxon>
    </lineage>
</organism>
<accession>A0AAF0AWX8</accession>
<evidence type="ECO:0000313" key="2">
    <source>
        <dbReference type="Proteomes" id="UP001212411"/>
    </source>
</evidence>
<dbReference type="AlphaFoldDB" id="A0AAF0AWX8"/>
<dbReference type="KEGG" id="som:SOMG_03562"/>